<dbReference type="AlphaFoldDB" id="A0A1I1T4S5"/>
<reference evidence="3" key="1">
    <citation type="submission" date="2016-10" db="EMBL/GenBank/DDBJ databases">
        <authorList>
            <person name="Varghese N."/>
            <person name="Submissions S."/>
        </authorList>
    </citation>
    <scope>NUCLEOTIDE SEQUENCE [LARGE SCALE GENOMIC DNA]</scope>
    <source>
        <strain evidence="3">ATCC 25963</strain>
    </source>
</reference>
<name>A0A1I1T4S5_9BACT</name>
<gene>
    <name evidence="2" type="ORF">SAMN02745121_00492</name>
</gene>
<feature type="compositionally biased region" description="Polar residues" evidence="1">
    <location>
        <begin position="52"/>
        <end position="63"/>
    </location>
</feature>
<evidence type="ECO:0000313" key="3">
    <source>
        <dbReference type="Proteomes" id="UP000199400"/>
    </source>
</evidence>
<feature type="region of interest" description="Disordered" evidence="1">
    <location>
        <begin position="27"/>
        <end position="63"/>
    </location>
</feature>
<evidence type="ECO:0000313" key="2">
    <source>
        <dbReference type="EMBL" id="SFD53705.1"/>
    </source>
</evidence>
<protein>
    <submittedName>
        <fullName evidence="2">Uncharacterized protein</fullName>
    </submittedName>
</protein>
<evidence type="ECO:0000256" key="1">
    <source>
        <dbReference type="SAM" id="MobiDB-lite"/>
    </source>
</evidence>
<organism evidence="2 3">
    <name type="scientific">Nannocystis exedens</name>
    <dbReference type="NCBI Taxonomy" id="54"/>
    <lineage>
        <taxon>Bacteria</taxon>
        <taxon>Pseudomonadati</taxon>
        <taxon>Myxococcota</taxon>
        <taxon>Polyangia</taxon>
        <taxon>Nannocystales</taxon>
        <taxon>Nannocystaceae</taxon>
        <taxon>Nannocystis</taxon>
    </lineage>
</organism>
<keyword evidence="3" id="KW-1185">Reference proteome</keyword>
<dbReference type="Proteomes" id="UP000199400">
    <property type="component" value="Unassembled WGS sequence"/>
</dbReference>
<dbReference type="STRING" id="54.SAMN02745121_00492"/>
<accession>A0A1I1T4S5</accession>
<proteinExistence type="predicted"/>
<sequence>MSLPITRDPGRAFSASNAAIVYASSPVEHPALHTTGAPAPRRPSRTGRISRWNASSWNCSRNR</sequence>
<dbReference type="EMBL" id="FOMX01000002">
    <property type="protein sequence ID" value="SFD53705.1"/>
    <property type="molecule type" value="Genomic_DNA"/>
</dbReference>